<name>A0A0X8VBP0_ANAPI</name>
<evidence type="ECO:0000259" key="1">
    <source>
        <dbReference type="Pfam" id="PF12102"/>
    </source>
</evidence>
<accession>A0A0X8VBP0</accession>
<protein>
    <submittedName>
        <fullName evidence="4">Uncharacterized protein</fullName>
    </submittedName>
</protein>
<dbReference type="InterPro" id="IPR024975">
    <property type="entry name" value="NOV_C"/>
</dbReference>
<dbReference type="EMBL" id="CP014223">
    <property type="protein sequence ID" value="AMJ41968.1"/>
    <property type="molecule type" value="Genomic_DNA"/>
</dbReference>
<dbReference type="Gene3D" id="3.30.920.90">
    <property type="match status" value="1"/>
</dbReference>
<proteinExistence type="predicted"/>
<sequence length="396" mass="45186">MKDILEKVLQNYSNESRNNLEKNPLANYIRNDIPKNILSELQLNSNQFKITASPGNGNWAAVPWIGIFDIDITNTATKGYDVVYLFKADMSGVYLSLNQGWTYFRETFKAKEGKLNIQKVATIWQKILATTLNDFTFDPIDLKAQGKHSDLPRGYELGHICGKYYDAHALPCNQVLVDDLRKMLSVYRELKGRMHNCSTEKTNNYILAGAQADVFYIDDRNDELNRVIINPVSFSLTLQKPPNVLQKNGPYCCDGRKVNHINKQIHDMKIGLAGEKMVIEYEKKRLTDEGRVDLIKSIEHTSQKIGDGTGYDIVSFDKNGNKRYIEVKTTSGDKDTPFLISDNEVQFSILNSESYSLYRVYNFNAKANAGLLYIINGDLRKTFRFKATNYISSEFI</sequence>
<reference evidence="6" key="3">
    <citation type="submission" date="2016-11" db="EMBL/GenBank/DDBJ databases">
        <authorList>
            <person name="Jaros S."/>
            <person name="Januszkiewicz K."/>
            <person name="Wedrychowicz H."/>
        </authorList>
    </citation>
    <scope>NUCLEOTIDE SEQUENCE [LARGE SCALE GENOMIC DNA]</scope>
    <source>
        <strain evidence="6">DSM 1682</strain>
    </source>
</reference>
<feature type="domain" description="Type IV methyl-directed restriction enzyme EcoKMcrB subunit DNA-binding" evidence="1">
    <location>
        <begin position="7"/>
        <end position="191"/>
    </location>
</feature>
<feature type="domain" description="Protein NO VEIN C-terminal" evidence="2">
    <location>
        <begin position="274"/>
        <end position="367"/>
    </location>
</feature>
<dbReference type="OrthoDB" id="9779761at2"/>
<keyword evidence="5" id="KW-1185">Reference proteome</keyword>
<dbReference type="Proteomes" id="UP000068026">
    <property type="component" value="Chromosome"/>
</dbReference>
<dbReference type="RefSeq" id="WP_066052043.1">
    <property type="nucleotide sequence ID" value="NZ_CP014223.1"/>
</dbReference>
<dbReference type="Pfam" id="PF12102">
    <property type="entry name" value="MrcB_N"/>
    <property type="match status" value="1"/>
</dbReference>
<evidence type="ECO:0000259" key="2">
    <source>
        <dbReference type="Pfam" id="PF13020"/>
    </source>
</evidence>
<organism evidence="4 6">
    <name type="scientific">Anaerotignum propionicum DSM 1682</name>
    <dbReference type="NCBI Taxonomy" id="991789"/>
    <lineage>
        <taxon>Bacteria</taxon>
        <taxon>Bacillati</taxon>
        <taxon>Bacillota</taxon>
        <taxon>Clostridia</taxon>
        <taxon>Lachnospirales</taxon>
        <taxon>Anaerotignaceae</taxon>
        <taxon>Anaerotignum</taxon>
    </lineage>
</organism>
<dbReference type="AlphaFoldDB" id="A0A0X8VBP0"/>
<evidence type="ECO:0000313" key="5">
    <source>
        <dbReference type="Proteomes" id="UP000068026"/>
    </source>
</evidence>
<reference evidence="4" key="4">
    <citation type="submission" date="2016-11" db="EMBL/GenBank/DDBJ databases">
        <authorList>
            <person name="Varghese N."/>
            <person name="Submissions S."/>
        </authorList>
    </citation>
    <scope>NUCLEOTIDE SEQUENCE</scope>
    <source>
        <strain evidence="4">DSM 1682</strain>
    </source>
</reference>
<dbReference type="Pfam" id="PF13020">
    <property type="entry name" value="NOV_C"/>
    <property type="match status" value="1"/>
</dbReference>
<dbReference type="InterPro" id="IPR021961">
    <property type="entry name" value="McrB_DNA-bd"/>
</dbReference>
<dbReference type="Proteomes" id="UP000184204">
    <property type="component" value="Unassembled WGS sequence"/>
</dbReference>
<dbReference type="EMBL" id="FQUA01000011">
    <property type="protein sequence ID" value="SHE93814.1"/>
    <property type="molecule type" value="Genomic_DNA"/>
</dbReference>
<evidence type="ECO:0000313" key="6">
    <source>
        <dbReference type="Proteomes" id="UP000184204"/>
    </source>
</evidence>
<dbReference type="KEGG" id="cpro:CPRO_24020"/>
<reference evidence="3 5" key="1">
    <citation type="journal article" date="2016" name="Genome Announc.">
        <title>Complete Genome Sequence of the Amino Acid-Fermenting Clostridium propionicum X2 (DSM 1682).</title>
        <authorList>
            <person name="Poehlein A."/>
            <person name="Schlien K."/>
            <person name="Chowdhury N.P."/>
            <person name="Gottschalk G."/>
            <person name="Buckel W."/>
            <person name="Daniel R."/>
        </authorList>
    </citation>
    <scope>NUCLEOTIDE SEQUENCE [LARGE SCALE GENOMIC DNA]</scope>
    <source>
        <strain evidence="3 5">X2</strain>
    </source>
</reference>
<gene>
    <name evidence="3" type="ORF">CPRO_24020</name>
    <name evidence="4" type="ORF">SAMN02745151_02255</name>
</gene>
<reference evidence="5" key="2">
    <citation type="submission" date="2016-01" db="EMBL/GenBank/DDBJ databases">
        <authorList>
            <person name="Poehlein A."/>
            <person name="Schlien K."/>
            <person name="Gottschalk G."/>
            <person name="Buckel W."/>
            <person name="Daniel R."/>
        </authorList>
    </citation>
    <scope>NUCLEOTIDE SEQUENCE [LARGE SCALE GENOMIC DNA]</scope>
    <source>
        <strain evidence="5">X2</strain>
    </source>
</reference>
<evidence type="ECO:0000313" key="3">
    <source>
        <dbReference type="EMBL" id="AMJ41968.1"/>
    </source>
</evidence>
<evidence type="ECO:0000313" key="4">
    <source>
        <dbReference type="EMBL" id="SHE93814.1"/>
    </source>
</evidence>